<sequence length="95" mass="11045">LHEMPLPWFHQVQSVLWPDKDILTIEEVSMICENYRKGGSVRELAKKFWEAQAAMRPWASIGLGYLDYGFSFNHEMSTELRNQWRSADAGQGDEI</sequence>
<proteinExistence type="predicted"/>
<dbReference type="Proteomes" id="UP000601435">
    <property type="component" value="Unassembled WGS sequence"/>
</dbReference>
<name>A0A813BWS4_9DINO</name>
<evidence type="ECO:0000313" key="2">
    <source>
        <dbReference type="Proteomes" id="UP000601435"/>
    </source>
</evidence>
<organism evidence="1 2">
    <name type="scientific">Symbiodinium necroappetens</name>
    <dbReference type="NCBI Taxonomy" id="1628268"/>
    <lineage>
        <taxon>Eukaryota</taxon>
        <taxon>Sar</taxon>
        <taxon>Alveolata</taxon>
        <taxon>Dinophyceae</taxon>
        <taxon>Suessiales</taxon>
        <taxon>Symbiodiniaceae</taxon>
        <taxon>Symbiodinium</taxon>
    </lineage>
</organism>
<evidence type="ECO:0000313" key="1">
    <source>
        <dbReference type="EMBL" id="CAE7931252.1"/>
    </source>
</evidence>
<dbReference type="EMBL" id="CAJNJA010081984">
    <property type="protein sequence ID" value="CAE7931252.1"/>
    <property type="molecule type" value="Genomic_DNA"/>
</dbReference>
<reference evidence="1" key="1">
    <citation type="submission" date="2021-02" db="EMBL/GenBank/DDBJ databases">
        <authorList>
            <person name="Dougan E. K."/>
            <person name="Rhodes N."/>
            <person name="Thang M."/>
            <person name="Chan C."/>
        </authorList>
    </citation>
    <scope>NUCLEOTIDE SEQUENCE</scope>
</reference>
<gene>
    <name evidence="1" type="ORF">SNEC2469_LOCUS32415</name>
</gene>
<accession>A0A813BWS4</accession>
<feature type="non-terminal residue" evidence="1">
    <location>
        <position position="95"/>
    </location>
</feature>
<protein>
    <submittedName>
        <fullName evidence="1">Uncharacterized protein</fullName>
    </submittedName>
</protein>
<comment type="caution">
    <text evidence="1">The sequence shown here is derived from an EMBL/GenBank/DDBJ whole genome shotgun (WGS) entry which is preliminary data.</text>
</comment>
<dbReference type="AlphaFoldDB" id="A0A813BWS4"/>
<keyword evidence="2" id="KW-1185">Reference proteome</keyword>